<feature type="compositionally biased region" description="Basic and acidic residues" evidence="3">
    <location>
        <begin position="1209"/>
        <end position="1226"/>
    </location>
</feature>
<feature type="compositionally biased region" description="Polar residues" evidence="3">
    <location>
        <begin position="1239"/>
        <end position="1251"/>
    </location>
</feature>
<feature type="region of interest" description="Disordered" evidence="3">
    <location>
        <begin position="952"/>
        <end position="971"/>
    </location>
</feature>
<dbReference type="EMBL" id="CADCXU010022820">
    <property type="protein sequence ID" value="CAB0010148.1"/>
    <property type="molecule type" value="Genomic_DNA"/>
</dbReference>
<feature type="compositionally biased region" description="Basic and acidic residues" evidence="3">
    <location>
        <begin position="1139"/>
        <end position="1157"/>
    </location>
</feature>
<gene>
    <name evidence="5" type="ORF">NTEN_LOCUS15204</name>
</gene>
<evidence type="ECO:0000313" key="5">
    <source>
        <dbReference type="EMBL" id="CAB0010148.1"/>
    </source>
</evidence>
<evidence type="ECO:0000256" key="3">
    <source>
        <dbReference type="SAM" id="MobiDB-lite"/>
    </source>
</evidence>
<dbReference type="Proteomes" id="UP000479000">
    <property type="component" value="Unassembled WGS sequence"/>
</dbReference>
<proteinExistence type="predicted"/>
<dbReference type="SUPFAM" id="SSF56327">
    <property type="entry name" value="LDH C-terminal domain-like"/>
    <property type="match status" value="1"/>
</dbReference>
<feature type="compositionally biased region" description="Polar residues" evidence="3">
    <location>
        <begin position="1326"/>
        <end position="1336"/>
    </location>
</feature>
<name>A0A6H5H3U5_9HEMI</name>
<organism evidence="5 6">
    <name type="scientific">Nesidiocoris tenuis</name>
    <dbReference type="NCBI Taxonomy" id="355587"/>
    <lineage>
        <taxon>Eukaryota</taxon>
        <taxon>Metazoa</taxon>
        <taxon>Ecdysozoa</taxon>
        <taxon>Arthropoda</taxon>
        <taxon>Hexapoda</taxon>
        <taxon>Insecta</taxon>
        <taxon>Pterygota</taxon>
        <taxon>Neoptera</taxon>
        <taxon>Paraneoptera</taxon>
        <taxon>Hemiptera</taxon>
        <taxon>Heteroptera</taxon>
        <taxon>Panheteroptera</taxon>
        <taxon>Cimicomorpha</taxon>
        <taxon>Miridae</taxon>
        <taxon>Dicyphina</taxon>
        <taxon>Nesidiocoris</taxon>
    </lineage>
</organism>
<feature type="region of interest" description="Disordered" evidence="3">
    <location>
        <begin position="688"/>
        <end position="717"/>
    </location>
</feature>
<dbReference type="Gene3D" id="3.40.50.720">
    <property type="entry name" value="NAD(P)-binding Rossmann-like Domain"/>
    <property type="match status" value="1"/>
</dbReference>
<dbReference type="GO" id="GO:0005739">
    <property type="term" value="C:mitochondrion"/>
    <property type="evidence" value="ECO:0007669"/>
    <property type="project" value="TreeGrafter"/>
</dbReference>
<keyword evidence="2" id="KW-0520">NAD</keyword>
<evidence type="ECO:0000313" key="6">
    <source>
        <dbReference type="Proteomes" id="UP000479000"/>
    </source>
</evidence>
<dbReference type="PANTHER" id="PTHR11540:SF16">
    <property type="entry name" value="MALATE DEHYDROGENASE, MITOCHONDRIAL"/>
    <property type="match status" value="1"/>
</dbReference>
<feature type="compositionally biased region" description="Basic and acidic residues" evidence="3">
    <location>
        <begin position="1301"/>
        <end position="1312"/>
    </location>
</feature>
<feature type="region of interest" description="Disordered" evidence="3">
    <location>
        <begin position="834"/>
        <end position="862"/>
    </location>
</feature>
<evidence type="ECO:0000259" key="4">
    <source>
        <dbReference type="Pfam" id="PF02866"/>
    </source>
</evidence>
<evidence type="ECO:0000256" key="1">
    <source>
        <dbReference type="ARBA" id="ARBA00023002"/>
    </source>
</evidence>
<accession>A0A6H5H3U5</accession>
<feature type="compositionally biased region" description="Basic residues" evidence="3">
    <location>
        <begin position="662"/>
        <end position="671"/>
    </location>
</feature>
<sequence>MEDQRPKTDSHIPPTDLLVRANLPCYLPKSKVCDVQLLGPEYGTTGTRAPQPTLAPQPQPYPTLPLQPRPVAPFRPVYTDLNNVYSQRRPSRPLVTVLNFPSEIASPETLFYQPPIDESGELGNRNPPEAVIPAGIVQSTQPRPTLQVFLNSKEHPLLQSLRDEAENNRDKYTYNLAANFQCPIRIICYDSFKAIVVVASTPVNCLLPMMSQLLAKNGCYDHNKVLGTTTVDTVRASALLASRLRLDPREVVLPVIGGSSENSRVPVFSQARPFFSIKPVRYFPQVFSTNRKAPCFVLSSLKPLSFICFSSIPLNILQEIKSNLITEIRRGDSIVLANKGSPEVLNRAHSTVRFLNSIMSGLNGQSNVTDITLCRTDLVPGVDYFSLPVVFGKEGIIKRFGVPKTTSAEDEMIDEAIKQVKKDSDRAAFIVRRALELPEYNFSSISDRSSTQKELFDLYVKCLPKPENDTKMSSSGHKSNPDEYSFRTLIDAEAKPVADPFDIPENKSFQKMVRNNLKTVSSEESLLKSTGFYNSPLQRPIVILEPLNCPSKPFEASSESNLDKRFEETDKVVLHEKHLAQASQLEAEEINVGGKEQNRLSQTPKPVSKSKVVDPIAKFKAQVSKPTIPEAKSRPNEPVASHRKKSSKNDRIGPHRGMQFTHTKRSSKHPVKSVAHNPRTETYLLSDKSMQKESSKYARTHNQSSSTREECQGVEEREENIANKKYLEAEDFEDAEEDLDVLYHYRSKPKLERFEPAMTLLDKADSLAEGLIFPKNTYYTESANSHNRRVHFRESAVKSRSRNNSSHHIIPFKSPFKLNFDDTSIYDAGTGENYQNGVEVPMPRKPPPKSKPIQSRKRKTAGHCRHQNYCSEHNQEHGQERNEVVVHVVCPKCQNELACQSGKGVQSKNADTNKSADSMQDRLLEVEESGKTGNCEQCGSQALPQMMDSRLNQTNRPNKLKNASYERQKDQRLKKLKEKINQKLIPLLSSTRQPSSSINIQSRIDCGSKDAQANSRKITEERLPRNLPDFTDNREEDNGIASTSQPTSERKWQGVPFVIKAESEEQPRNYTNEEPKSMQSNIGSRNSASLKEKHLFKVPFSIADPKEELQLKDEMANVRNKLQLLVSKANHKIRRARRLEDKKVSEKEELKQDDPARHSVKASKVTRRLRAADLGLDNVRNYMLAKTKESNNLKITDIRGSNDLTKNGQHHDDNKPASELKIEQEPYKVQPSTEKVEEATNNLVASGSKDQSCTKDEPATNMAPSTKNKHDSSSQVEAGKEKKVAKTTEETHNQESGASIKRSDVNELESRNAGEPGSKTVEVFSEGQSRTGNSPDRYSKTEARRKSAVQPEETKPKNTFQFKRRSVDPSRDLNFSKTLEPHRSQKFSRMFPSSGRYSEYTRDEEEFARLASEVIMKRELRIPKIGKPQNEGRSAGVSLLRTHKPHQKGQCRTHVVKPAKQEQRHPSTSWLKLPVEGRIQRATNSIRTKLISMPHIRHQPEHFESPLGSVEVRPGMTRFSKSKLFNGSCFSPDNSVESVLFNEYHRTNLLPSLRDMKETFYMEERVEQK</sequence>
<evidence type="ECO:0000256" key="2">
    <source>
        <dbReference type="ARBA" id="ARBA00023027"/>
    </source>
</evidence>
<feature type="region of interest" description="Disordered" evidence="3">
    <location>
        <begin position="594"/>
        <end position="675"/>
    </location>
</feature>
<dbReference type="InterPro" id="IPR022383">
    <property type="entry name" value="Lactate/malate_DH_C"/>
</dbReference>
<reference evidence="5 6" key="1">
    <citation type="submission" date="2020-02" db="EMBL/GenBank/DDBJ databases">
        <authorList>
            <person name="Ferguson B K."/>
        </authorList>
    </citation>
    <scope>NUCLEOTIDE SEQUENCE [LARGE SCALE GENOMIC DNA]</scope>
</reference>
<dbReference type="InterPro" id="IPR015955">
    <property type="entry name" value="Lactate_DH/Glyco_Ohase_4_C"/>
</dbReference>
<dbReference type="GO" id="GO:0030060">
    <property type="term" value="F:L-malate dehydrogenase (NAD+) activity"/>
    <property type="evidence" value="ECO:0007669"/>
    <property type="project" value="TreeGrafter"/>
</dbReference>
<keyword evidence="1" id="KW-0560">Oxidoreductase</keyword>
<feature type="compositionally biased region" description="Basic and acidic residues" evidence="3">
    <location>
        <begin position="1268"/>
        <end position="1293"/>
    </location>
</feature>
<dbReference type="Gene3D" id="3.90.110.10">
    <property type="entry name" value="Lactate dehydrogenase/glycoside hydrolase, family 4, C-terminal"/>
    <property type="match status" value="1"/>
</dbReference>
<feature type="region of interest" description="Disordered" evidence="3">
    <location>
        <begin position="1063"/>
        <end position="1083"/>
    </location>
</feature>
<keyword evidence="6" id="KW-1185">Reference proteome</keyword>
<dbReference type="OrthoDB" id="6816087at2759"/>
<feature type="domain" description="Lactate/malate dehydrogenase C-terminal" evidence="4">
    <location>
        <begin position="318"/>
        <end position="425"/>
    </location>
</feature>
<feature type="region of interest" description="Disordered" evidence="3">
    <location>
        <begin position="1196"/>
        <end position="1375"/>
    </location>
</feature>
<protein>
    <recommendedName>
        <fullName evidence="4">Lactate/malate dehydrogenase C-terminal domain-containing protein</fullName>
    </recommendedName>
</protein>
<dbReference type="GO" id="GO:0006099">
    <property type="term" value="P:tricarboxylic acid cycle"/>
    <property type="evidence" value="ECO:0007669"/>
    <property type="project" value="TreeGrafter"/>
</dbReference>
<dbReference type="PANTHER" id="PTHR11540">
    <property type="entry name" value="MALATE AND LACTATE DEHYDROGENASE"/>
    <property type="match status" value="1"/>
</dbReference>
<dbReference type="Pfam" id="PF02866">
    <property type="entry name" value="Ldh_1_C"/>
    <property type="match status" value="1"/>
</dbReference>
<feature type="region of interest" description="Disordered" evidence="3">
    <location>
        <begin position="1139"/>
        <end position="1162"/>
    </location>
</feature>
<feature type="region of interest" description="Disordered" evidence="3">
    <location>
        <begin position="1006"/>
        <end position="1051"/>
    </location>
</feature>
<feature type="compositionally biased region" description="Basic and acidic residues" evidence="3">
    <location>
        <begin position="707"/>
        <end position="717"/>
    </location>
</feature>
<feature type="compositionally biased region" description="Basic and acidic residues" evidence="3">
    <location>
        <begin position="1063"/>
        <end position="1076"/>
    </location>
</feature>